<comment type="subunit">
    <text evidence="7">The basal body constitutes a major portion of the flagellar organelle and consists of four rings (L,P,S, and M) mounted on a central rod.</text>
</comment>
<keyword evidence="5 7" id="KW-0975">Bacterial flagellum</keyword>
<keyword evidence="10" id="KW-1185">Reference proteome</keyword>
<dbReference type="GO" id="GO:0071973">
    <property type="term" value="P:bacterial-type flagellum-dependent cell motility"/>
    <property type="evidence" value="ECO:0007669"/>
    <property type="project" value="InterPro"/>
</dbReference>
<dbReference type="EMBL" id="BSEC01000001">
    <property type="protein sequence ID" value="GLI91629.1"/>
    <property type="molecule type" value="Genomic_DNA"/>
</dbReference>
<dbReference type="GO" id="GO:0009279">
    <property type="term" value="C:cell outer membrane"/>
    <property type="evidence" value="ECO:0007669"/>
    <property type="project" value="UniProtKB-SubCell"/>
</dbReference>
<dbReference type="AlphaFoldDB" id="A0A9W6LQV1"/>
<organism evidence="9 10">
    <name type="scientific">Methylocystis echinoides</name>
    <dbReference type="NCBI Taxonomy" id="29468"/>
    <lineage>
        <taxon>Bacteria</taxon>
        <taxon>Pseudomonadati</taxon>
        <taxon>Pseudomonadota</taxon>
        <taxon>Alphaproteobacteria</taxon>
        <taxon>Hyphomicrobiales</taxon>
        <taxon>Methylocystaceae</taxon>
        <taxon>Methylocystis</taxon>
    </lineage>
</organism>
<keyword evidence="9" id="KW-0969">Cilium</keyword>
<keyword evidence="7" id="KW-0449">Lipoprotein</keyword>
<evidence type="ECO:0000313" key="9">
    <source>
        <dbReference type="EMBL" id="GLI91629.1"/>
    </source>
</evidence>
<name>A0A9W6LQV1_9HYPH</name>
<keyword evidence="6 7" id="KW-0998">Cell outer membrane</keyword>
<dbReference type="InterPro" id="IPR000527">
    <property type="entry name" value="Flag_Lring"/>
</dbReference>
<dbReference type="HAMAP" id="MF_00415">
    <property type="entry name" value="FlgH"/>
    <property type="match status" value="1"/>
</dbReference>
<proteinExistence type="inferred from homology"/>
<evidence type="ECO:0000256" key="8">
    <source>
        <dbReference type="SAM" id="SignalP"/>
    </source>
</evidence>
<protein>
    <recommendedName>
        <fullName evidence="7">Flagellar L-ring protein</fullName>
    </recommendedName>
    <alternativeName>
        <fullName evidence="7">Basal body L-ring protein</fullName>
    </alternativeName>
</protein>
<reference evidence="9" key="1">
    <citation type="journal article" date="2023" name="Int. J. Syst. Evol. Microbiol.">
        <title>Methylocystis iwaonis sp. nov., a type II methane-oxidizing bacterium from surface soil of a rice paddy field in Japan, and emended description of the genus Methylocystis (ex Whittenbury et al. 1970) Bowman et al. 1993.</title>
        <authorList>
            <person name="Kaise H."/>
            <person name="Sawadogo J.B."/>
            <person name="Alam M.S."/>
            <person name="Ueno C."/>
            <person name="Dianou D."/>
            <person name="Shinjo R."/>
            <person name="Asakawa S."/>
        </authorList>
    </citation>
    <scope>NUCLEOTIDE SEQUENCE</scope>
    <source>
        <strain evidence="9">LMG27198</strain>
    </source>
</reference>
<dbReference type="GO" id="GO:0009427">
    <property type="term" value="C:bacterial-type flagellum basal body, distal rod, L ring"/>
    <property type="evidence" value="ECO:0007669"/>
    <property type="project" value="InterPro"/>
</dbReference>
<evidence type="ECO:0000256" key="3">
    <source>
        <dbReference type="ARBA" id="ARBA00022729"/>
    </source>
</evidence>
<comment type="function">
    <text evidence="1 7">Assembles around the rod to form the L-ring and probably protects the motor/basal body from shearing forces during rotation.</text>
</comment>
<comment type="similarity">
    <text evidence="2 7">Belongs to the FlgH family.</text>
</comment>
<evidence type="ECO:0000256" key="5">
    <source>
        <dbReference type="ARBA" id="ARBA00023143"/>
    </source>
</evidence>
<keyword evidence="9" id="KW-0966">Cell projection</keyword>
<dbReference type="GO" id="GO:0003774">
    <property type="term" value="F:cytoskeletal motor activity"/>
    <property type="evidence" value="ECO:0007669"/>
    <property type="project" value="InterPro"/>
</dbReference>
<feature type="signal peptide" evidence="8">
    <location>
        <begin position="1"/>
        <end position="21"/>
    </location>
</feature>
<dbReference type="PRINTS" id="PR01008">
    <property type="entry name" value="FLGLRINGFLGH"/>
</dbReference>
<evidence type="ECO:0000256" key="4">
    <source>
        <dbReference type="ARBA" id="ARBA00023136"/>
    </source>
</evidence>
<keyword evidence="3 7" id="KW-0732">Signal</keyword>
<accession>A0A9W6LQV1</accession>
<dbReference type="Proteomes" id="UP001144323">
    <property type="component" value="Unassembled WGS sequence"/>
</dbReference>
<evidence type="ECO:0000256" key="2">
    <source>
        <dbReference type="ARBA" id="ARBA00006929"/>
    </source>
</evidence>
<sequence>MKRLQAGALALALALALAGCATDPRDFAREPHMSPIGSGLNFYDDQLPTGATRAASLGPGMSLDENRVNLFRDVKAMSVGDVVTVVISMDDRANLGNSTDRSREGKVNSKWSFLLDLLPQIGGPAGSQTKQTGAWQNDIDSKTETQGRGSINRSEQVRFTLAAAVTAVLPNGNLVLHGSQEIRVNNELRVLTVGGIARPRDINKDNSISYDKIAEARVSYGGRGRLSEMQQPAWGQQLYDTFVPF</sequence>
<keyword evidence="4 7" id="KW-0472">Membrane</keyword>
<evidence type="ECO:0000256" key="1">
    <source>
        <dbReference type="ARBA" id="ARBA00002591"/>
    </source>
</evidence>
<feature type="chain" id="PRO_5040945000" description="Flagellar L-ring protein" evidence="8">
    <location>
        <begin position="22"/>
        <end position="245"/>
    </location>
</feature>
<gene>
    <name evidence="9" type="primary">flgH2</name>
    <name evidence="7" type="synonym">flgH</name>
    <name evidence="9" type="ORF">LMG27198_06210</name>
</gene>
<dbReference type="PANTHER" id="PTHR34933:SF1">
    <property type="entry name" value="FLAGELLAR L-RING PROTEIN"/>
    <property type="match status" value="1"/>
</dbReference>
<dbReference type="PROSITE" id="PS51257">
    <property type="entry name" value="PROKAR_LIPOPROTEIN"/>
    <property type="match status" value="1"/>
</dbReference>
<keyword evidence="9" id="KW-0282">Flagellum</keyword>
<comment type="subcellular location">
    <subcellularLocation>
        <location evidence="7">Cell outer membrane</location>
        <topology evidence="7">Lipid-anchor</topology>
    </subcellularLocation>
    <subcellularLocation>
        <location evidence="7">Bacterial flagellum basal body</location>
    </subcellularLocation>
</comment>
<comment type="caution">
    <text evidence="9">The sequence shown here is derived from an EMBL/GenBank/DDBJ whole genome shotgun (WGS) entry which is preliminary data.</text>
</comment>
<evidence type="ECO:0000256" key="6">
    <source>
        <dbReference type="ARBA" id="ARBA00023237"/>
    </source>
</evidence>
<dbReference type="Pfam" id="PF02107">
    <property type="entry name" value="FlgH"/>
    <property type="match status" value="1"/>
</dbReference>
<dbReference type="PANTHER" id="PTHR34933">
    <property type="entry name" value="FLAGELLAR L-RING PROTEIN"/>
    <property type="match status" value="1"/>
</dbReference>
<evidence type="ECO:0000313" key="10">
    <source>
        <dbReference type="Proteomes" id="UP001144323"/>
    </source>
</evidence>
<evidence type="ECO:0000256" key="7">
    <source>
        <dbReference type="HAMAP-Rule" id="MF_00415"/>
    </source>
</evidence>